<feature type="transmembrane region" description="Helical" evidence="1">
    <location>
        <begin position="212"/>
        <end position="232"/>
    </location>
</feature>
<keyword evidence="1" id="KW-0472">Membrane</keyword>
<keyword evidence="1" id="KW-1133">Transmembrane helix</keyword>
<evidence type="ECO:0000256" key="1">
    <source>
        <dbReference type="SAM" id="Phobius"/>
    </source>
</evidence>
<accession>A0A940PFY7</accession>
<protein>
    <submittedName>
        <fullName evidence="2">Uncharacterized protein</fullName>
    </submittedName>
</protein>
<reference evidence="2" key="1">
    <citation type="submission" date="2020-12" db="EMBL/GenBank/DDBJ databases">
        <title>Vagococcus allomyrinae sp. nov. and Enterococcus lavae sp. nov., isolated from the larvae of Allomyrina dichotoma.</title>
        <authorList>
            <person name="Lee S.D."/>
        </authorList>
    </citation>
    <scope>NUCLEOTIDE SEQUENCE</scope>
    <source>
        <strain evidence="2">BWB3-3</strain>
    </source>
</reference>
<keyword evidence="1" id="KW-0812">Transmembrane</keyword>
<evidence type="ECO:0000313" key="3">
    <source>
        <dbReference type="Proteomes" id="UP000674938"/>
    </source>
</evidence>
<gene>
    <name evidence="2" type="ORF">I6N95_14150</name>
</gene>
<name>A0A940PFY7_9ENTE</name>
<comment type="caution">
    <text evidence="2">The sequence shown here is derived from an EMBL/GenBank/DDBJ whole genome shotgun (WGS) entry which is preliminary data.</text>
</comment>
<dbReference type="EMBL" id="JAEEGA010000009">
    <property type="protein sequence ID" value="MBP1042158.1"/>
    <property type="molecule type" value="Genomic_DNA"/>
</dbReference>
<keyword evidence="3" id="KW-1185">Reference proteome</keyword>
<dbReference type="AlphaFoldDB" id="A0A940PFY7"/>
<organism evidence="2 3">
    <name type="scientific">Vagococcus allomyrinae</name>
    <dbReference type="NCBI Taxonomy" id="2794353"/>
    <lineage>
        <taxon>Bacteria</taxon>
        <taxon>Bacillati</taxon>
        <taxon>Bacillota</taxon>
        <taxon>Bacilli</taxon>
        <taxon>Lactobacillales</taxon>
        <taxon>Enterococcaceae</taxon>
        <taxon>Vagococcus</taxon>
    </lineage>
</organism>
<dbReference type="Proteomes" id="UP000674938">
    <property type="component" value="Unassembled WGS sequence"/>
</dbReference>
<proteinExistence type="predicted"/>
<dbReference type="RefSeq" id="WP_209529095.1">
    <property type="nucleotide sequence ID" value="NZ_JAEEGA010000009.1"/>
</dbReference>
<sequence>MGNRSYLYDKEGHVLFEANNSLPLFWLGLLNTKILDRYRAVWQEYEQALKILNEAEGMTEEDIYQFWYQWTGRLDFIVTQKEFLGNSQALLRFSQRNLGDLHELTRDFVNFLRQQLPETTDYLRLSVLEFSDFYEAPTAFLAFLEAQVRLISANQETATISRVLENPLGEGTGYGTYAEGPAFGDFSQKYQSYETPVPLSPPLEQVKKKKSFFGIILVILLALICLTLLLMFKRSQLNYVNLEGYDQASSLDEKSLTQEKNTQIEVDKERVEFDLPVVFNILSEGDISDKNGNSWLVMESEEYPDLLLQVGIKNKRSSLSPQTYSLNGLGLTVIDKTFVDYHGFFKEMLWTLGQEKGLVYQFETEETQGELSFISEGKITDEEGLLFEQLIDSLAVTEVIPN</sequence>
<evidence type="ECO:0000313" key="2">
    <source>
        <dbReference type="EMBL" id="MBP1042158.1"/>
    </source>
</evidence>